<sequence length="503" mass="57312">MNAQVIEYKGHMMVKGKKVTAKKNFYFEIGSIWSEYHKDVQVKNGEFLVVLGEENPLNRHFFDANREAKLYVTVDGIALETITIQLPQQEGESKSYSGSYTRNNQKNRLQMFSEDGLQKVDLQVNANKHGQLYLYDSLGDRKAWLAPFGVEGKTGGLLSLYGDQGGWVGTGFKVWEKKSLPFLHLEGYEMSNTPLVAIETYEYQEEGNNIEFGVGHFINSDNIQNSRIEAYGFWHTSKNGAVAGINTKDADNNFPQFHLNATDYFDNNQLFTAEIITYKDIEMGNLYLKDGNEDRTVVINPQNFYINDTERGYNTFINSSSFKVGKNDYGNLGELKVIKGHEGGEYAQLVLKSEDGGELVLNHYSDFSLIDSDLRYKENIKELEGALDKVMLLNGVTYNYKTKEFPKKAFKEDKQIGLIAQEVEQVYPELVVEDKKGFKSVHYAQTVAVLIEAIKELNQKVEQLSEENKQLKATIQKANENEEKLEELKLQLQVIQKLMTDSK</sequence>
<evidence type="ECO:0000313" key="3">
    <source>
        <dbReference type="EMBL" id="OHX64744.1"/>
    </source>
</evidence>
<gene>
    <name evidence="3" type="ORF">NH26_24590</name>
</gene>
<feature type="domain" description="Peptidase S74" evidence="2">
    <location>
        <begin position="372"/>
        <end position="468"/>
    </location>
</feature>
<dbReference type="PROSITE" id="PS51688">
    <property type="entry name" value="ICA"/>
    <property type="match status" value="1"/>
</dbReference>
<evidence type="ECO:0000256" key="1">
    <source>
        <dbReference type="SAM" id="Coils"/>
    </source>
</evidence>
<evidence type="ECO:0000259" key="2">
    <source>
        <dbReference type="PROSITE" id="PS51688"/>
    </source>
</evidence>
<dbReference type="Proteomes" id="UP000179797">
    <property type="component" value="Unassembled WGS sequence"/>
</dbReference>
<dbReference type="EMBL" id="JRYR02000002">
    <property type="protein sequence ID" value="OHX64744.1"/>
    <property type="molecule type" value="Genomic_DNA"/>
</dbReference>
<keyword evidence="1" id="KW-0175">Coiled coil</keyword>
<dbReference type="AlphaFoldDB" id="A0A1S1YUN9"/>
<name>A0A1S1YUN9_FLAPC</name>
<evidence type="ECO:0000313" key="4">
    <source>
        <dbReference type="Proteomes" id="UP000179797"/>
    </source>
</evidence>
<accession>A0A1S1YUN9</accession>
<proteinExistence type="predicted"/>
<dbReference type="STRING" id="915059.NH26_24590"/>
<keyword evidence="4" id="KW-1185">Reference proteome</keyword>
<feature type="coiled-coil region" evidence="1">
    <location>
        <begin position="447"/>
        <end position="498"/>
    </location>
</feature>
<protein>
    <recommendedName>
        <fullName evidence="2">Peptidase S74 domain-containing protein</fullName>
    </recommendedName>
</protein>
<reference evidence="3 4" key="1">
    <citation type="journal article" date="2012" name="Int. J. Syst. Evol. Microbiol.">
        <title>Flammeovirga pacifica sp. nov., isolated from deep-sea sediment.</title>
        <authorList>
            <person name="Xu H."/>
            <person name="Fu Y."/>
            <person name="Yang N."/>
            <person name="Ding Z."/>
            <person name="Lai Q."/>
            <person name="Zeng R."/>
        </authorList>
    </citation>
    <scope>NUCLEOTIDE SEQUENCE [LARGE SCALE GENOMIC DNA]</scope>
    <source>
        <strain evidence="4">DSM 24597 / LMG 26175 / WPAGA1</strain>
    </source>
</reference>
<dbReference type="Pfam" id="PF13884">
    <property type="entry name" value="Peptidase_S74"/>
    <property type="match status" value="1"/>
</dbReference>
<organism evidence="3 4">
    <name type="scientific">Flammeovirga pacifica</name>
    <dbReference type="NCBI Taxonomy" id="915059"/>
    <lineage>
        <taxon>Bacteria</taxon>
        <taxon>Pseudomonadati</taxon>
        <taxon>Bacteroidota</taxon>
        <taxon>Cytophagia</taxon>
        <taxon>Cytophagales</taxon>
        <taxon>Flammeovirgaceae</taxon>
        <taxon>Flammeovirga</taxon>
    </lineage>
</organism>
<dbReference type="InterPro" id="IPR030392">
    <property type="entry name" value="S74_ICA"/>
</dbReference>
<comment type="caution">
    <text evidence="3">The sequence shown here is derived from an EMBL/GenBank/DDBJ whole genome shotgun (WGS) entry which is preliminary data.</text>
</comment>